<dbReference type="EMBL" id="RWGY01000013">
    <property type="protein sequence ID" value="TVU25165.1"/>
    <property type="molecule type" value="Genomic_DNA"/>
</dbReference>
<reference evidence="1 2" key="1">
    <citation type="journal article" date="2019" name="Sci. Rep.">
        <title>A high-quality genome of Eragrostis curvula grass provides insights into Poaceae evolution and supports new strategies to enhance forage quality.</title>
        <authorList>
            <person name="Carballo J."/>
            <person name="Santos B.A.C.M."/>
            <person name="Zappacosta D."/>
            <person name="Garbus I."/>
            <person name="Selva J.P."/>
            <person name="Gallo C.A."/>
            <person name="Diaz A."/>
            <person name="Albertini E."/>
            <person name="Caccamo M."/>
            <person name="Echenique V."/>
        </authorList>
    </citation>
    <scope>NUCLEOTIDE SEQUENCE [LARGE SCALE GENOMIC DNA]</scope>
    <source>
        <strain evidence="2">cv. Victoria</strain>
        <tissue evidence="1">Leaf</tissue>
    </source>
</reference>
<dbReference type="AlphaFoldDB" id="A0A5J9UNX7"/>
<organism evidence="1 2">
    <name type="scientific">Eragrostis curvula</name>
    <name type="common">weeping love grass</name>
    <dbReference type="NCBI Taxonomy" id="38414"/>
    <lineage>
        <taxon>Eukaryota</taxon>
        <taxon>Viridiplantae</taxon>
        <taxon>Streptophyta</taxon>
        <taxon>Embryophyta</taxon>
        <taxon>Tracheophyta</taxon>
        <taxon>Spermatophyta</taxon>
        <taxon>Magnoliopsida</taxon>
        <taxon>Liliopsida</taxon>
        <taxon>Poales</taxon>
        <taxon>Poaceae</taxon>
        <taxon>PACMAD clade</taxon>
        <taxon>Chloridoideae</taxon>
        <taxon>Eragrostideae</taxon>
        <taxon>Eragrostidinae</taxon>
        <taxon>Eragrostis</taxon>
    </lineage>
</organism>
<dbReference type="Proteomes" id="UP000324897">
    <property type="component" value="Chromosome 2"/>
</dbReference>
<proteinExistence type="predicted"/>
<evidence type="ECO:0000313" key="2">
    <source>
        <dbReference type="Proteomes" id="UP000324897"/>
    </source>
</evidence>
<gene>
    <name evidence="1" type="ORF">EJB05_27650</name>
</gene>
<feature type="non-terminal residue" evidence="1">
    <location>
        <position position="1"/>
    </location>
</feature>
<evidence type="ECO:0000313" key="1">
    <source>
        <dbReference type="EMBL" id="TVU25165.1"/>
    </source>
</evidence>
<comment type="caution">
    <text evidence="1">The sequence shown here is derived from an EMBL/GenBank/DDBJ whole genome shotgun (WGS) entry which is preliminary data.</text>
</comment>
<sequence length="159" mass="16455">MGRKNKKCSKIKPPRKEALRCWSDDVAAARLAERHVLGHVLGQPHEALDPACSRGGGLAASSPQARVAAVRQRLLGVRADAEALAAAATGAGDATDAAVLLPSRHRAGRRGDETQDLLTVSVADLTVHCGRSGSARGLVGAVEFAICEGHERVGVLAVS</sequence>
<name>A0A5J9UNX7_9POAL</name>
<protein>
    <submittedName>
        <fullName evidence="1">Uncharacterized protein</fullName>
    </submittedName>
</protein>
<keyword evidence="2" id="KW-1185">Reference proteome</keyword>
<accession>A0A5J9UNX7</accession>
<dbReference type="Gramene" id="TVU25165">
    <property type="protein sequence ID" value="TVU25165"/>
    <property type="gene ID" value="EJB05_27650"/>
</dbReference>